<dbReference type="InParanoid" id="G0QR29"/>
<dbReference type="Gene3D" id="1.20.920.30">
    <property type="match status" value="1"/>
</dbReference>
<evidence type="ECO:0000256" key="14">
    <source>
        <dbReference type="SAM" id="Coils"/>
    </source>
</evidence>
<dbReference type="Gene3D" id="1.20.1270.280">
    <property type="match status" value="1"/>
</dbReference>
<dbReference type="InterPro" id="IPR004273">
    <property type="entry name" value="Dynein_heavy_D6_P-loop"/>
</dbReference>
<reference evidence="25 26" key="1">
    <citation type="submission" date="2011-07" db="EMBL/GenBank/DDBJ databases">
        <authorList>
            <person name="Coyne R."/>
            <person name="Brami D."/>
            <person name="Johnson J."/>
            <person name="Hostetler J."/>
            <person name="Hannick L."/>
            <person name="Clark T."/>
            <person name="Cassidy-Hanley D."/>
            <person name="Inman J."/>
        </authorList>
    </citation>
    <scope>NUCLEOTIDE SEQUENCE [LARGE SCALE GENOMIC DNA]</scope>
    <source>
        <strain evidence="25 26">G5</strain>
    </source>
</reference>
<dbReference type="InterPro" id="IPR041228">
    <property type="entry name" value="Dynein_C"/>
</dbReference>
<feature type="domain" description="Dynein heavy chain AAA 5 extension" evidence="21">
    <location>
        <begin position="2116"/>
        <end position="2260"/>
    </location>
</feature>
<keyword evidence="8" id="KW-0243">Dynein</keyword>
<dbReference type="Gene3D" id="1.10.8.710">
    <property type="match status" value="1"/>
</dbReference>
<keyword evidence="12" id="KW-0206">Cytoskeleton</keyword>
<dbReference type="Pfam" id="PF18198">
    <property type="entry name" value="AAA_lid_11"/>
    <property type="match status" value="1"/>
</dbReference>
<feature type="domain" description="Dynein heavy chain hydrolytic ATP-binding dynein motor region" evidence="17">
    <location>
        <begin position="1622"/>
        <end position="1949"/>
    </location>
</feature>
<dbReference type="GO" id="GO:0051959">
    <property type="term" value="F:dynein light intermediate chain binding"/>
    <property type="evidence" value="ECO:0007669"/>
    <property type="project" value="InterPro"/>
</dbReference>
<evidence type="ECO:0000256" key="9">
    <source>
        <dbReference type="ARBA" id="ARBA00023054"/>
    </source>
</evidence>
<dbReference type="Pfam" id="PF12780">
    <property type="entry name" value="AAA_8"/>
    <property type="match status" value="1"/>
</dbReference>
<dbReference type="PANTHER" id="PTHR45703">
    <property type="entry name" value="DYNEIN HEAVY CHAIN"/>
    <property type="match status" value="1"/>
</dbReference>
<dbReference type="FunFam" id="1.10.8.710:FF:000004">
    <property type="entry name" value="Dynein axonemal heavy chain 6"/>
    <property type="match status" value="1"/>
</dbReference>
<dbReference type="Proteomes" id="UP000008983">
    <property type="component" value="Unassembled WGS sequence"/>
</dbReference>
<dbReference type="InterPro" id="IPR043160">
    <property type="entry name" value="Dynein_C_barrel"/>
</dbReference>
<dbReference type="Gene3D" id="1.10.472.130">
    <property type="match status" value="1"/>
</dbReference>
<evidence type="ECO:0000259" key="19">
    <source>
        <dbReference type="Pfam" id="PF12780"/>
    </source>
</evidence>
<dbReference type="Gene3D" id="6.10.140.1060">
    <property type="match status" value="1"/>
</dbReference>
<feature type="domain" description="Dynein heavy chain linker" evidence="16">
    <location>
        <begin position="1080"/>
        <end position="1488"/>
    </location>
</feature>
<dbReference type="FunFam" id="1.20.920.30:FF:000002">
    <property type="entry name" value="Dynein axonemal heavy chain 3"/>
    <property type="match status" value="1"/>
</dbReference>
<dbReference type="OMA" id="CSRFIVK"/>
<evidence type="ECO:0000256" key="8">
    <source>
        <dbReference type="ARBA" id="ARBA00023017"/>
    </source>
</evidence>
<feature type="coiled-coil region" evidence="14">
    <location>
        <begin position="1037"/>
        <end position="1064"/>
    </location>
</feature>
<dbReference type="GeneID" id="14908488"/>
<dbReference type="eggNOG" id="KOG3595">
    <property type="taxonomic scope" value="Eukaryota"/>
</dbReference>
<evidence type="ECO:0000256" key="5">
    <source>
        <dbReference type="ARBA" id="ARBA00022701"/>
    </source>
</evidence>
<dbReference type="Gene3D" id="1.20.58.1120">
    <property type="match status" value="1"/>
</dbReference>
<evidence type="ECO:0000313" key="25">
    <source>
        <dbReference type="EMBL" id="EGR32330.1"/>
    </source>
</evidence>
<feature type="coiled-coil region" evidence="14">
    <location>
        <begin position="576"/>
        <end position="610"/>
    </location>
</feature>
<feature type="domain" description="Dynein 2 heavy chain 1 cytoplasmic ATPase lid" evidence="24">
    <location>
        <begin position="2481"/>
        <end position="2554"/>
    </location>
</feature>
<evidence type="ECO:0000259" key="18">
    <source>
        <dbReference type="Pfam" id="PF12777"/>
    </source>
</evidence>
<evidence type="ECO:0000313" key="26">
    <source>
        <dbReference type="Proteomes" id="UP000008983"/>
    </source>
</evidence>
<dbReference type="Gene3D" id="1.20.920.20">
    <property type="match status" value="1"/>
</dbReference>
<dbReference type="GO" id="GO:0045505">
    <property type="term" value="F:dynein intermediate chain binding"/>
    <property type="evidence" value="ECO:0007669"/>
    <property type="project" value="InterPro"/>
</dbReference>
<keyword evidence="5" id="KW-0493">Microtubule</keyword>
<dbReference type="Gene3D" id="1.20.140.100">
    <property type="entry name" value="Dynein heavy chain, N-terminal domain 2"/>
    <property type="match status" value="1"/>
</dbReference>
<dbReference type="SUPFAM" id="SSF52540">
    <property type="entry name" value="P-loop containing nucleoside triphosphate hydrolases"/>
    <property type="match status" value="4"/>
</dbReference>
<dbReference type="InterPro" id="IPR041466">
    <property type="entry name" value="Dynein_AAA5_ext"/>
</dbReference>
<dbReference type="FunFam" id="3.40.50.300:FF:001145">
    <property type="entry name" value="Putative dynein heavy chain"/>
    <property type="match status" value="1"/>
</dbReference>
<feature type="coiled-coil region" evidence="14">
    <location>
        <begin position="3462"/>
        <end position="3533"/>
    </location>
</feature>
<dbReference type="Gene3D" id="3.20.180.20">
    <property type="entry name" value="Dynein heavy chain, N-terminal domain 2"/>
    <property type="match status" value="1"/>
</dbReference>
<comment type="similarity">
    <text evidence="3">Belongs to the dynein heavy chain family.</text>
</comment>
<dbReference type="Pfam" id="PF17852">
    <property type="entry name" value="Dynein_AAA_lid"/>
    <property type="match status" value="1"/>
</dbReference>
<dbReference type="EMBL" id="GL983717">
    <property type="protein sequence ID" value="EGR32330.1"/>
    <property type="molecule type" value="Genomic_DNA"/>
</dbReference>
<feature type="domain" description="Dynein heavy chain AAA lid" evidence="22">
    <location>
        <begin position="3916"/>
        <end position="4054"/>
    </location>
</feature>
<dbReference type="Pfam" id="PF03028">
    <property type="entry name" value="Dynein_heavy"/>
    <property type="match status" value="1"/>
</dbReference>
<dbReference type="InterPro" id="IPR024317">
    <property type="entry name" value="Dynein_heavy_chain_D4_dom"/>
</dbReference>
<dbReference type="Pfam" id="PF12781">
    <property type="entry name" value="AAA_9"/>
    <property type="match status" value="1"/>
</dbReference>
<evidence type="ECO:0000259" key="22">
    <source>
        <dbReference type="Pfam" id="PF18198"/>
    </source>
</evidence>
<sequence>MHRLQEKNKQIVDEINQNDKDLDIYEDFDNNNDFYSKADEIRGMPNSLQVRNLKSSLSGKRPLSGKTASAKSFFKEFKKSTKLNALEIPYEDLFDRNERTIAATFAKFGDLGYYSPVQRIGSYMQYCGKLKIEHLLQIVSLQQTSTTVQKPECEIPIQLAIIDELNPFQKKAKTGISTTFTPEDMKREPVSLSLFPEYFPENEENGSPQDSADLLFNKMLQEMGGVFDPEYLGKSNYVYVDPSNWPENIFRVVQESSARYMHYLESDIIKADEIPKFRKKWMVNAYKLISQSLLNRETVSRVFQEIFQNFKLAMKKAMLDYILLSPQERQRLHITLYQKQVLCSGERISREGGFNIKLFKNWHNFVEQGKEFCRINLIQMNIINSSLIDWFQDFSGFLLFENNTLQKISILGHTLNIDQFVKVQSMYRTNVTSLLKNIWHRGAISIIKKFKFFRLARETEENWKEQNGWKLYTKEYKQKIIENVGIQMGLQLRFIIEQSFLSFEKFILSFPTYKKWKIQNKKNSSFEHLKINEENCSDDDEDVIDLKKIKEYNINLPNMNLKSKSRINLMVSNVAIQNHQQQYSKQNLNIKESQNQIQNLNFNKQSGQNKASQLINASHAQMKEEGGDYNSGNVKTLLQLCPKDSQLTYKIPDFMKDQKHFFPIMCIQMVHEDEQIKFKETNEQIQREIKNILNNIINSFDNFLHPRHCKIKIDKNQNQEKSVTENKNNENNQEVKNEFQKHAFQNFKIQEYDGIKQDEINSQKLITNLVKTLQKKSKFLQMANFNEQFFTDICAKTMIHILKHFDECHLAFQAFEQFKPFIDKQAERELKLIINKKQNILNEEFRQYYQILIKYENLINQIPDRIKFPFFDVRCEEVKNSIKKNIKDLNFKLVSTFEENLINGLRIITEKYSKIATFIRKSTNTADEVEEMEKFISDLTSDRIQIKQKTSLCFQKVVFLQKLNIKGNQIILELSKDVHDWPDKLDKELAMQDEKHSIERQRLEEKLRENRQIFEDRVSVYWDDVEQFEAFTEIYKYKEYIGEIEKFEETLADANSLMEDILDQEKKLFGISSNFDKFVNLQKRFEPYSKLWKAISIFSENKKKWMNGPVQQLDYSESEQIVREYLKVSNRIVSSFKPDSLTAKISEDFRNEVHQINQYLPCMETISRPGIQKRHWDKIQTILKQTEEEEFNYEKISLKMLLNKGILEKLPEIEEVSETASKEFALENALDKMEKEWENLNFTVLNWKSRGVLILQGSSVEDIQILLDDHTLKAQTIRANPNIKFTEQRAIRWEKLMLFIQSVLENWIKVQTFYLYLEPIFSFEDISKTLVSESDKFKIVNKVWKSIMEQVQADPKVLNVEKIRNLEENLLTCLKLIEEIQKGLEEHLESKRLEFPRFFFLSNDDLLNILAETRDPLLVQPHMKKCFEGISELIFNNNVDIVGMRSSEKEEIQFLERISPRNFKSNVEKWLLEVEKQMRLSIAKVMDDSLLDLTQNDEQRSDWVRKWPGQIVLAISQLIWTEELEQSLIQNGVLGLNAYYKECDQNLEEIVTLIRQNLSYLQTITLGALIVMQVHNRDVVKRLIDEEISQVQQFEWLSEMRYYWDYQNPTLYVKMMSNSMKYGYEYLGNTGRLVITPLTDRCYRTLMNALQLNLGGAPEGPAGTGKTESVKDLAKALAMQCIVFNCSEGLNIYAMAKFFKGLIATGAWSCFDEFNRIDLEVLSVIAQQILQIQQAKKENKTEISFEGTDGLVLKNTCNVFITMNPGYAGRSELPDNLKALFRPVAMMVPDYSLIAEISLYSYGFVDARNQARKIVAVYKLCSELLSSQDHYDYGMRAVKAVLTAASALKRKYANEKEEVLVLRSITDVNLPKFLTQDIDLFKNITSDLFPSVKLPNPDYQILNQSITTVMTQQNLQNNVNFRKKILQLYEVINTRHGLMIVGQPFSGKSTCYKLLANSMTFANKKLGSNEELPTNYYIINPKSISINNLYGFSDPISKEWTEGILAEVYRKCATANVPDRQIIVFDGPVDADWIENMNTVLDDNKKLCLMSGETIAMSNSMTMMFEVADLNQASPATVSRCGMVYMQPDQLGWWPLVYSWQNTFQEVLDNSIIKHIEELFDALVGQCIQFIKTRCKEYQSVPEGTIVVGLMRLMKSIMQKRSILDREFQAKTKPENLQTYIDMIFIYSLIWSVGATVDDKGRTDFDRYLKQQMKNPIKCDTKKDRLIKFEKQTMFPEAGPHVLVYDYQIDEREFKWRSYQYLIENSTETIPYDESFHNIVIKTTESLRMTELLHISLNNQYPFIVIGLTGTGKTSYISKYLKSLSQKSFLLINVNFSAQTSSEKTQMIIDSKLDKRRKGIFGPKFGVQCHIFVDDFNMPSLDKYGAQPPIELIRQFLDQKGWYGKDRRMIEIIDTTVVAAMGPPGGGRNMISSRCLRHFNVFCSVESNQVQMENIFNQLMIWHLNKISISDENQIKTFKYCIVATVDMYIQISNNLKPTPAKSHYLFNLRDVSRVVQGLQLIQKQQITDDKKIVRLWINEISRVFFDRLISDQDQLWFYNTLVSTVRNKVTEDIKMLLKGLYDNVKMNILTPDPIRVIRFGEILGDIDSERPYDEMIDMDKIFARIEYFLEDYNQNNKRPMQLVLFEFAICHIINICRILRLQGGHGLLIGLGGSGRQSLTYLSSHIRQLHTMQLEMTKSYGKEQWNEDIRRLMIQSGADQKESVFIINDSQAQKPFVLEELNNLLNSADIPNMFSQEDFIPLIDKLRQNAKKENKIKLIEQGTNSQFYDYFISCVKKKLHIILMQSPIGDTLRNRIRNFPNIVNCTTIIQYKQWPEEALEAVAHKLIAEMYLDGAQSRKLVNISKKMHLSAIDLSQEYYREEKRINYITPSSYLELLSNLKSLLQIQHKKLEENKNVYQNGVYKLITTSEQVKRMEEELTEKKPVLIQMNEETEIIALEIQRKAKEIEPMRQEVEQQEAEVDKNVQEAQFIKEECERDLSQAKPQLKKAEEALNTLDPNDINKMKAMLKPPETVQLVMEAVCVLNGIPPLPIPNPKYPKERIMSYWEASKKFLSDKHFLQILKEYNKDNIDESIMKKVRDKYISQTKLFNPKRVEQASSAAKGLCEWILALSEYEKVLQIVRPKQQRYHESNVKVRKLQEDLKVIRDNLAEHNNKINALQQEFDKICKKQKQLQNDIVDCERKLERASSLIGGLGGEQERWKNTADKLEQYLLFVVGDVTVSTGIISYLGPFSQLYRSKQVKEWVEYAKSQHIQVSEHYSLENTLGEPIIIRKWNMNYLPSDSFSRENGIIAYNSRRWPLFIDPQMQGNRWIRKNEMDNKVTVVKQTDSSFVRILESSIQFGQCLIVENLKEEIDPIMDPLLAKQTFKNAGVLSIKVGDNIIDYSKNFKLFLTSKLRNPHFTPEISTKVTLINFTITKEGLEDQLLEICIQKENPHDENQRIQLIVQNHKYQQQLEDIEKQILEVLNKADNILDDEQGVQILQQSKQVSNDIIERQEEAKVTEQRLEQSRQEYRPIANHSTVLFFSIMDMAVQDQMYQYSLSWFINLYLDAFDKAEKIKTQIASERVSIVSQYLTYSIYSNVCRSLFEKDKLLFSFLLLIRIQENKKHIDKQELCFLIQPIDISFDSQKKQDIEVNIAKSFLPQNNWLKIIALSKISQRFKPIVQSFAENIDIWKNIYYDSEAHQAKFPGSFQNCTQIQRLCILKAYRPDRITLAIQDFIRQEFGDKFTNPPPFNLQLSFNDSNCSQPLVFILPGTDPMSSLINFAQQKNKSLKAISLGQGQGIHAEKAIEDAQKQGSWVILQNCHLCPSWMPKLEKICEDMQNQGQSKEKINVQFRLWLSSYPSSDFPVSILQNSVKMTNEPPKGVKSNMLVSYMSDQIQDPNFFENHPKPKQFKTLLYGLCFFHAVIQERRTYGPLGWNIFYDFNQSDLRISAKQLYILIEEYDQVPYKALHYMVGECNYGGRVTDDRDRRILHALMKDYFSSNLFENNFDFANDKNYQLPQVGSHNDYTQFIEEELPLNQRPSIFGFHENGMIVKDLKETDEICNSLLLMMGGSSMMSSDSDQDAQLKAICQDILQKMPKKFDLELVLAKYPTQYQNSLNTVLQQEIIRYNNLIQAISSSLKEIENALKGIVVLSSQLEKLCNSLLKGLVPDMWKKYSYPSLKPLGAYVSDLIKRLKYYQNWIDNDVPKCHWISGFYFTQTFLTATLQNYARKYTIPIDNLTFEFQFYSEPGDNPDDVAKFINIQDGNLMYGLYLEGCKWDYENKILNESDPKILFVQTPIIWLKPAKINEVKEFNVYKCPVYKTSERKGTLSTTGHSTNFIMNIEMPSIVDQSVWVKRGVAMLCQLND</sequence>
<dbReference type="InterPro" id="IPR042228">
    <property type="entry name" value="Dynein_linker_3"/>
</dbReference>
<dbReference type="Gene3D" id="3.40.50.300">
    <property type="entry name" value="P-loop containing nucleotide triphosphate hydrolases"/>
    <property type="match status" value="5"/>
</dbReference>
<dbReference type="InterPro" id="IPR035706">
    <property type="entry name" value="AAA_9"/>
</dbReference>
<protein>
    <recommendedName>
        <fullName evidence="27">P-loop containing nucleoside triphosphate hydrolase</fullName>
    </recommendedName>
</protein>
<dbReference type="InterPro" id="IPR035699">
    <property type="entry name" value="AAA_6"/>
</dbReference>
<dbReference type="FunFam" id="3.20.180.20:FF:000003">
    <property type="entry name" value="Dynein heavy chain 12, axonemal"/>
    <property type="match status" value="1"/>
</dbReference>
<dbReference type="RefSeq" id="XP_004035816.1">
    <property type="nucleotide sequence ID" value="XM_004035768.1"/>
</dbReference>
<keyword evidence="11" id="KW-0505">Motor protein</keyword>
<dbReference type="PANTHER" id="PTHR45703:SF1">
    <property type="entry name" value="DYNEINS HEAVY CHAIN"/>
    <property type="match status" value="1"/>
</dbReference>
<proteinExistence type="inferred from homology"/>
<dbReference type="Gene3D" id="1.10.8.720">
    <property type="entry name" value="Region D6 of dynein motor"/>
    <property type="match status" value="1"/>
</dbReference>
<dbReference type="FunFam" id="3.40.50.300:FF:000362">
    <property type="entry name" value="Dynein, axonemal, heavy chain 6"/>
    <property type="match status" value="1"/>
</dbReference>
<dbReference type="InterPro" id="IPR024743">
    <property type="entry name" value="Dynein_HC_stalk"/>
</dbReference>
<evidence type="ECO:0000259" key="24">
    <source>
        <dbReference type="Pfam" id="PF22597"/>
    </source>
</evidence>
<dbReference type="Pfam" id="PF08393">
    <property type="entry name" value="DHC_N2"/>
    <property type="match status" value="1"/>
</dbReference>
<keyword evidence="6" id="KW-0547">Nucleotide-binding</keyword>
<feature type="domain" description="Dynein heavy chain ATP-binding dynein motor region" evidence="20">
    <location>
        <begin position="3293"/>
        <end position="3513"/>
    </location>
</feature>
<evidence type="ECO:0000259" key="15">
    <source>
        <dbReference type="Pfam" id="PF03028"/>
    </source>
</evidence>
<feature type="domain" description="Dynein heavy chain region D6 P-loop" evidence="15">
    <location>
        <begin position="3766"/>
        <end position="3881"/>
    </location>
</feature>
<dbReference type="OrthoDB" id="5593012at2759"/>
<feature type="coiled-coil region" evidence="14">
    <location>
        <begin position="3156"/>
        <end position="3211"/>
    </location>
</feature>
<keyword evidence="26" id="KW-1185">Reference proteome</keyword>
<dbReference type="GO" id="GO:0008569">
    <property type="term" value="F:minus-end-directed microtubule motor activity"/>
    <property type="evidence" value="ECO:0007669"/>
    <property type="project" value="InterPro"/>
</dbReference>
<feature type="domain" description="Dynein heavy chain C-terminal" evidence="23">
    <location>
        <begin position="4062"/>
        <end position="4369"/>
    </location>
</feature>
<keyword evidence="4" id="KW-0963">Cytoplasm</keyword>
<evidence type="ECO:0000259" key="23">
    <source>
        <dbReference type="Pfam" id="PF18199"/>
    </source>
</evidence>
<dbReference type="FunFam" id="1.10.8.720:FF:000001">
    <property type="entry name" value="dynein heavy chain 7, axonemal"/>
    <property type="match status" value="1"/>
</dbReference>
<dbReference type="FunFam" id="1.20.1270.280:FF:000001">
    <property type="entry name" value="dynein heavy chain 7, axonemal"/>
    <property type="match status" value="1"/>
</dbReference>
<evidence type="ECO:0000259" key="17">
    <source>
        <dbReference type="Pfam" id="PF12774"/>
    </source>
</evidence>
<dbReference type="InterPro" id="IPR054354">
    <property type="entry name" value="DYNC2H1-like_lid"/>
</dbReference>
<evidence type="ECO:0000256" key="6">
    <source>
        <dbReference type="ARBA" id="ARBA00022741"/>
    </source>
</evidence>
<name>G0QR29_ICHMU</name>
<dbReference type="InterPro" id="IPR026983">
    <property type="entry name" value="DHC"/>
</dbReference>
<keyword evidence="9 14" id="KW-0175">Coiled coil</keyword>
<dbReference type="GO" id="GO:0030286">
    <property type="term" value="C:dynein complex"/>
    <property type="evidence" value="ECO:0007669"/>
    <property type="project" value="UniProtKB-KW"/>
</dbReference>
<feature type="coiled-coil region" evidence="14">
    <location>
        <begin position="2961"/>
        <end position="3013"/>
    </location>
</feature>
<dbReference type="Pfam" id="PF12774">
    <property type="entry name" value="AAA_6"/>
    <property type="match status" value="1"/>
</dbReference>
<dbReference type="GO" id="GO:0005524">
    <property type="term" value="F:ATP binding"/>
    <property type="evidence" value="ECO:0007669"/>
    <property type="project" value="UniProtKB-KW"/>
</dbReference>
<dbReference type="InterPro" id="IPR043157">
    <property type="entry name" value="Dynein_AAA1S"/>
</dbReference>
<evidence type="ECO:0000256" key="1">
    <source>
        <dbReference type="ARBA" id="ARBA00004138"/>
    </source>
</evidence>
<accession>G0QR29</accession>
<dbReference type="InterPro" id="IPR042219">
    <property type="entry name" value="AAA_lid_11_sf"/>
</dbReference>
<dbReference type="STRING" id="857967.G0QR29"/>
<evidence type="ECO:0000256" key="13">
    <source>
        <dbReference type="ARBA" id="ARBA00023273"/>
    </source>
</evidence>
<dbReference type="GO" id="GO:0003341">
    <property type="term" value="P:cilium movement"/>
    <property type="evidence" value="ECO:0007669"/>
    <property type="project" value="UniProtKB-ARBA"/>
</dbReference>
<dbReference type="FunFam" id="1.20.58.1120:FF:000007">
    <property type="entry name" value="Dynein heavy chain 4"/>
    <property type="match status" value="1"/>
</dbReference>
<dbReference type="InterPro" id="IPR042222">
    <property type="entry name" value="Dynein_2_N"/>
</dbReference>
<dbReference type="Gene3D" id="1.10.8.1220">
    <property type="match status" value="1"/>
</dbReference>
<dbReference type="GO" id="GO:0005874">
    <property type="term" value="C:microtubule"/>
    <property type="evidence" value="ECO:0007669"/>
    <property type="project" value="UniProtKB-KW"/>
</dbReference>
<evidence type="ECO:0000259" key="16">
    <source>
        <dbReference type="Pfam" id="PF08393"/>
    </source>
</evidence>
<evidence type="ECO:0000256" key="10">
    <source>
        <dbReference type="ARBA" id="ARBA00023069"/>
    </source>
</evidence>
<dbReference type="InterPro" id="IPR013602">
    <property type="entry name" value="Dynein_heavy_linker"/>
</dbReference>
<dbReference type="FunFam" id="1.10.8.1220:FF:000001">
    <property type="entry name" value="Dynein axonemal heavy chain 5"/>
    <property type="match status" value="1"/>
</dbReference>
<evidence type="ECO:0008006" key="27">
    <source>
        <dbReference type="Google" id="ProtNLM"/>
    </source>
</evidence>
<gene>
    <name evidence="25" type="ORF">IMG5_087930</name>
</gene>
<evidence type="ECO:0000259" key="21">
    <source>
        <dbReference type="Pfam" id="PF17852"/>
    </source>
</evidence>
<evidence type="ECO:0000259" key="20">
    <source>
        <dbReference type="Pfam" id="PF12781"/>
    </source>
</evidence>
<dbReference type="FunFam" id="1.20.920.20:FF:000001">
    <property type="entry name" value="dynein heavy chain 2, axonemal"/>
    <property type="match status" value="1"/>
</dbReference>
<organism evidence="25 26">
    <name type="scientific">Ichthyophthirius multifiliis</name>
    <name type="common">White spot disease agent</name>
    <name type="synonym">Ich</name>
    <dbReference type="NCBI Taxonomy" id="5932"/>
    <lineage>
        <taxon>Eukaryota</taxon>
        <taxon>Sar</taxon>
        <taxon>Alveolata</taxon>
        <taxon>Ciliophora</taxon>
        <taxon>Intramacronucleata</taxon>
        <taxon>Oligohymenophorea</taxon>
        <taxon>Hymenostomatida</taxon>
        <taxon>Ophryoglenina</taxon>
        <taxon>Ichthyophthirius</taxon>
    </lineage>
</organism>
<evidence type="ECO:0000256" key="7">
    <source>
        <dbReference type="ARBA" id="ARBA00022840"/>
    </source>
</evidence>
<dbReference type="InterPro" id="IPR027417">
    <property type="entry name" value="P-loop_NTPase"/>
</dbReference>
<dbReference type="FunFam" id="3.40.50.300:FF:000063">
    <property type="entry name" value="dynein heavy chain 6, axonemal"/>
    <property type="match status" value="1"/>
</dbReference>
<keyword evidence="10" id="KW-0969">Cilium</keyword>
<evidence type="ECO:0000256" key="4">
    <source>
        <dbReference type="ARBA" id="ARBA00022490"/>
    </source>
</evidence>
<evidence type="ECO:0000256" key="3">
    <source>
        <dbReference type="ARBA" id="ARBA00008887"/>
    </source>
</evidence>
<feature type="domain" description="Dynein heavy chain AAA module D4" evidence="19">
    <location>
        <begin position="2641"/>
        <end position="2904"/>
    </location>
</feature>
<dbReference type="InterPro" id="IPR041658">
    <property type="entry name" value="AAA_lid_11"/>
</dbReference>
<dbReference type="Pfam" id="PF22597">
    <property type="entry name" value="DYN_lid"/>
    <property type="match status" value="1"/>
</dbReference>
<dbReference type="Pfam" id="PF18199">
    <property type="entry name" value="Dynein_C"/>
    <property type="match status" value="1"/>
</dbReference>
<keyword evidence="7" id="KW-0067">ATP-binding</keyword>
<dbReference type="GO" id="GO:0005929">
    <property type="term" value="C:cilium"/>
    <property type="evidence" value="ECO:0007669"/>
    <property type="project" value="UniProtKB-SubCell"/>
</dbReference>
<evidence type="ECO:0000256" key="2">
    <source>
        <dbReference type="ARBA" id="ARBA00004245"/>
    </source>
</evidence>
<dbReference type="Pfam" id="PF12775">
    <property type="entry name" value="AAA_7"/>
    <property type="match status" value="1"/>
</dbReference>
<evidence type="ECO:0000256" key="12">
    <source>
        <dbReference type="ARBA" id="ARBA00023212"/>
    </source>
</evidence>
<dbReference type="Gene3D" id="3.10.490.20">
    <property type="match status" value="1"/>
</dbReference>
<feature type="domain" description="Dynein heavy chain coiled coil stalk" evidence="18">
    <location>
        <begin position="2920"/>
        <end position="3268"/>
    </location>
</feature>
<comment type="subcellular location">
    <subcellularLocation>
        <location evidence="1">Cell projection</location>
        <location evidence="1">Cilium</location>
    </subcellularLocation>
    <subcellularLocation>
        <location evidence="2">Cytoplasm</location>
        <location evidence="2">Cytoskeleton</location>
    </subcellularLocation>
</comment>
<keyword evidence="13" id="KW-0966">Cell projection</keyword>
<dbReference type="Gene3D" id="1.10.287.2620">
    <property type="match status" value="1"/>
</dbReference>
<dbReference type="FunFam" id="3.10.490.20:FF:000001">
    <property type="entry name" value="dynein heavy chain 7, axonemal"/>
    <property type="match status" value="1"/>
</dbReference>
<evidence type="ECO:0000256" key="11">
    <source>
        <dbReference type="ARBA" id="ARBA00023175"/>
    </source>
</evidence>
<dbReference type="Pfam" id="PF12777">
    <property type="entry name" value="MT"/>
    <property type="match status" value="1"/>
</dbReference>